<keyword evidence="3" id="KW-0472">Membrane</keyword>
<gene>
    <name evidence="8" type="ORF">SAMN04487910_3662</name>
</gene>
<keyword evidence="4" id="KW-0564">Palmitate</keyword>
<sequence>MHHKFYQVILVISCTILLSGCGTYFNQPITIEQARIGEDTKLTQTLRDFPRPIEPVVVGVYKFRDQTGQYKPTEAGSTFSTAVTQGATTILVKALEDSKWFVPIERENLSNLLNERNIIRSTRKEYRKNKNSKEPQLPPLLYAGIILEGGIVSYDSNIITGGLGARYFGIGGSTQYRQDRITVYLRAVSTSSGKILKTVYVSKTILSQALDASFFRYVKFSRLLEAETGFTKNEPGQIAVSEAIEKAVEALIIEGIEDKLWSSKAEPEEINELVADYNNEKNEAQNTGLYERYFKERRGEKSVFANGGMALISGDYNNADLSYSIGVGGKWYFNPYLNVNASLSKFELRNEGSFSEGFNAIDVNAELTLLPFEKLTPYFFGGMGTVSSDDFDRTFFKFQYGGGIEYLVSDHIGVSVNATHNLVLGDKLDNVTQGKRDDQYFNFSLGLSWYFKSPLKMDKELRKQKRKEDKELRKLKNRNRKVIENGEVPKG</sequence>
<dbReference type="OrthoDB" id="1110708at2"/>
<feature type="region of interest" description="Disordered" evidence="6">
    <location>
        <begin position="462"/>
        <end position="491"/>
    </location>
</feature>
<proteinExistence type="predicted"/>
<keyword evidence="2" id="KW-0732">Signal</keyword>
<dbReference type="InterPro" id="IPR005534">
    <property type="entry name" value="Curli_assmbl/transp-comp_CsgG"/>
</dbReference>
<evidence type="ECO:0000256" key="1">
    <source>
        <dbReference type="ARBA" id="ARBA00022475"/>
    </source>
</evidence>
<dbReference type="PROSITE" id="PS51257">
    <property type="entry name" value="PROKAR_LIPOPROTEIN"/>
    <property type="match status" value="1"/>
</dbReference>
<reference evidence="8 9" key="1">
    <citation type="submission" date="2016-10" db="EMBL/GenBank/DDBJ databases">
        <authorList>
            <person name="de Groot N.N."/>
        </authorList>
    </citation>
    <scope>NUCLEOTIDE SEQUENCE [LARGE SCALE GENOMIC DNA]</scope>
    <source>
        <strain evidence="8 9">DSM 25232</strain>
    </source>
</reference>
<evidence type="ECO:0000256" key="2">
    <source>
        <dbReference type="ARBA" id="ARBA00022729"/>
    </source>
</evidence>
<feature type="domain" description="Outer membrane protein beta-barrel" evidence="7">
    <location>
        <begin position="310"/>
        <end position="451"/>
    </location>
</feature>
<dbReference type="EMBL" id="FOAB01000007">
    <property type="protein sequence ID" value="SEL94240.1"/>
    <property type="molecule type" value="Genomic_DNA"/>
</dbReference>
<dbReference type="PANTHER" id="PTHR41164:SF1">
    <property type="entry name" value="CURLI PRODUCTION ASSEMBLY_TRANSPORT COMPONENT CSGG"/>
    <property type="match status" value="1"/>
</dbReference>
<evidence type="ECO:0000256" key="6">
    <source>
        <dbReference type="SAM" id="MobiDB-lite"/>
    </source>
</evidence>
<feature type="compositionally biased region" description="Basic and acidic residues" evidence="6">
    <location>
        <begin position="462"/>
        <end position="474"/>
    </location>
</feature>
<dbReference type="SUPFAM" id="SSF56925">
    <property type="entry name" value="OMPA-like"/>
    <property type="match status" value="1"/>
</dbReference>
<keyword evidence="9" id="KW-1185">Reference proteome</keyword>
<evidence type="ECO:0000256" key="4">
    <source>
        <dbReference type="ARBA" id="ARBA00023139"/>
    </source>
</evidence>
<feature type="compositionally biased region" description="Basic and acidic residues" evidence="6">
    <location>
        <begin position="481"/>
        <end position="491"/>
    </location>
</feature>
<dbReference type="AlphaFoldDB" id="A0A1H7UAY9"/>
<evidence type="ECO:0000256" key="5">
    <source>
        <dbReference type="ARBA" id="ARBA00023288"/>
    </source>
</evidence>
<dbReference type="InterPro" id="IPR011250">
    <property type="entry name" value="OMP/PagP_B-barrel"/>
</dbReference>
<dbReference type="Proteomes" id="UP000198521">
    <property type="component" value="Unassembled WGS sequence"/>
</dbReference>
<organism evidence="8 9">
    <name type="scientific">Aquimarina amphilecti</name>
    <dbReference type="NCBI Taxonomy" id="1038014"/>
    <lineage>
        <taxon>Bacteria</taxon>
        <taxon>Pseudomonadati</taxon>
        <taxon>Bacteroidota</taxon>
        <taxon>Flavobacteriia</taxon>
        <taxon>Flavobacteriales</taxon>
        <taxon>Flavobacteriaceae</taxon>
        <taxon>Aquimarina</taxon>
    </lineage>
</organism>
<protein>
    <submittedName>
        <fullName evidence="8">Curli production assembly/transport component CsgG</fullName>
    </submittedName>
</protein>
<evidence type="ECO:0000313" key="9">
    <source>
        <dbReference type="Proteomes" id="UP000198521"/>
    </source>
</evidence>
<dbReference type="Pfam" id="PF03783">
    <property type="entry name" value="CsgG"/>
    <property type="match status" value="1"/>
</dbReference>
<evidence type="ECO:0000313" key="8">
    <source>
        <dbReference type="EMBL" id="SEL94240.1"/>
    </source>
</evidence>
<evidence type="ECO:0000259" key="7">
    <source>
        <dbReference type="Pfam" id="PF13505"/>
    </source>
</evidence>
<dbReference type="Gene3D" id="2.40.160.20">
    <property type="match status" value="1"/>
</dbReference>
<keyword evidence="1" id="KW-1003">Cell membrane</keyword>
<keyword evidence="5" id="KW-0449">Lipoprotein</keyword>
<dbReference type="GO" id="GO:0030288">
    <property type="term" value="C:outer membrane-bounded periplasmic space"/>
    <property type="evidence" value="ECO:0007669"/>
    <property type="project" value="InterPro"/>
</dbReference>
<dbReference type="STRING" id="1038014.SAMN04487910_3662"/>
<evidence type="ECO:0000256" key="3">
    <source>
        <dbReference type="ARBA" id="ARBA00023136"/>
    </source>
</evidence>
<name>A0A1H7UAY9_AQUAM</name>
<dbReference type="Gene3D" id="3.40.50.10610">
    <property type="entry name" value="ABC-type transport auxiliary lipoprotein component"/>
    <property type="match status" value="2"/>
</dbReference>
<dbReference type="Pfam" id="PF13505">
    <property type="entry name" value="OMP_b-brl"/>
    <property type="match status" value="1"/>
</dbReference>
<dbReference type="InterPro" id="IPR027385">
    <property type="entry name" value="Beta-barrel_OMP"/>
</dbReference>
<dbReference type="PANTHER" id="PTHR41164">
    <property type="entry name" value="CURLI PRODUCTION ASSEMBLY/TRANSPORT COMPONENT CSGG"/>
    <property type="match status" value="1"/>
</dbReference>
<accession>A0A1H7UAY9</accession>
<dbReference type="RefSeq" id="WP_091411128.1">
    <property type="nucleotide sequence ID" value="NZ_FOAB01000007.1"/>
</dbReference>